<evidence type="ECO:0000256" key="7">
    <source>
        <dbReference type="ARBA" id="ARBA00022676"/>
    </source>
</evidence>
<feature type="transmembrane region" description="Helical" evidence="12">
    <location>
        <begin position="51"/>
        <end position="71"/>
    </location>
</feature>
<evidence type="ECO:0000313" key="15">
    <source>
        <dbReference type="Proteomes" id="UP000619033"/>
    </source>
</evidence>
<evidence type="ECO:0000256" key="10">
    <source>
        <dbReference type="ARBA" id="ARBA00022989"/>
    </source>
</evidence>
<dbReference type="PANTHER" id="PTHR43867:SF5">
    <property type="entry name" value="GLUCANS BIOSYNTHESIS GLUCOSYLTRANSFERASE H"/>
    <property type="match status" value="1"/>
</dbReference>
<keyword evidence="10 12" id="KW-1133">Transmembrane helix</keyword>
<feature type="transmembrane region" description="Helical" evidence="12">
    <location>
        <begin position="16"/>
        <end position="39"/>
    </location>
</feature>
<keyword evidence="9 12" id="KW-0812">Transmembrane</keyword>
<evidence type="ECO:0000256" key="5">
    <source>
        <dbReference type="ARBA" id="ARBA00022475"/>
    </source>
</evidence>
<feature type="domain" description="Glycosyltransferase 2-like" evidence="13">
    <location>
        <begin position="188"/>
        <end position="386"/>
    </location>
</feature>
<dbReference type="Proteomes" id="UP000619033">
    <property type="component" value="Unassembled WGS sequence"/>
</dbReference>
<evidence type="ECO:0000256" key="12">
    <source>
        <dbReference type="SAM" id="Phobius"/>
    </source>
</evidence>
<dbReference type="EMBL" id="JAESVP010000003">
    <property type="protein sequence ID" value="MBL4927646.1"/>
    <property type="molecule type" value="Genomic_DNA"/>
</dbReference>
<keyword evidence="15" id="KW-1185">Reference proteome</keyword>
<evidence type="ECO:0000259" key="13">
    <source>
        <dbReference type="Pfam" id="PF13632"/>
    </source>
</evidence>
<comment type="similarity">
    <text evidence="3">Belongs to the glycosyltransferase 2 family. OpgH subfamily.</text>
</comment>
<accession>A0A8J7SUI0</accession>
<dbReference type="InterPro" id="IPR029044">
    <property type="entry name" value="Nucleotide-diphossugar_trans"/>
</dbReference>
<feature type="transmembrane region" description="Helical" evidence="12">
    <location>
        <begin position="410"/>
        <end position="434"/>
    </location>
</feature>
<evidence type="ECO:0000256" key="2">
    <source>
        <dbReference type="ARBA" id="ARBA00005001"/>
    </source>
</evidence>
<keyword evidence="7" id="KW-0328">Glycosyltransferase</keyword>
<evidence type="ECO:0000256" key="6">
    <source>
        <dbReference type="ARBA" id="ARBA00022519"/>
    </source>
</evidence>
<dbReference type="NCBIfam" id="NF003958">
    <property type="entry name" value="PRK05454.2-1"/>
    <property type="match status" value="1"/>
</dbReference>
<gene>
    <name evidence="14" type="primary">mdoH</name>
    <name evidence="14" type="ORF">JI744_05955</name>
</gene>
<dbReference type="NCBIfam" id="NF003962">
    <property type="entry name" value="PRK05454.2-5"/>
    <property type="match status" value="1"/>
</dbReference>
<comment type="pathway">
    <text evidence="2">Glycan metabolism; osmoregulated periplasmic glucan (OPG) biosynthesis.</text>
</comment>
<dbReference type="GO" id="GO:0005886">
    <property type="term" value="C:plasma membrane"/>
    <property type="evidence" value="ECO:0007669"/>
    <property type="project" value="UniProtKB-SubCell"/>
</dbReference>
<organism evidence="14 15">
    <name type="scientific">Fuscibacter oryzae</name>
    <dbReference type="NCBI Taxonomy" id="2803939"/>
    <lineage>
        <taxon>Bacteria</taxon>
        <taxon>Pseudomonadati</taxon>
        <taxon>Pseudomonadota</taxon>
        <taxon>Alphaproteobacteria</taxon>
        <taxon>Rhodobacterales</taxon>
        <taxon>Paracoccaceae</taxon>
        <taxon>Fuscibacter</taxon>
    </lineage>
</organism>
<feature type="transmembrane region" description="Helical" evidence="12">
    <location>
        <begin position="446"/>
        <end position="468"/>
    </location>
</feature>
<keyword evidence="6" id="KW-0997">Cell inner membrane</keyword>
<evidence type="ECO:0000256" key="3">
    <source>
        <dbReference type="ARBA" id="ARBA00009337"/>
    </source>
</evidence>
<keyword evidence="5" id="KW-1003">Cell membrane</keyword>
<dbReference type="RefSeq" id="WP_202658801.1">
    <property type="nucleotide sequence ID" value="NZ_JAESVP010000003.1"/>
</dbReference>
<dbReference type="Gene3D" id="3.90.550.10">
    <property type="entry name" value="Spore Coat Polysaccharide Biosynthesis Protein SpsA, Chain A"/>
    <property type="match status" value="1"/>
</dbReference>
<comment type="caution">
    <text evidence="14">The sequence shown here is derived from an EMBL/GenBank/DDBJ whole genome shotgun (WGS) entry which is preliminary data.</text>
</comment>
<evidence type="ECO:0000256" key="11">
    <source>
        <dbReference type="ARBA" id="ARBA00023136"/>
    </source>
</evidence>
<evidence type="ECO:0000256" key="4">
    <source>
        <dbReference type="ARBA" id="ARBA00020585"/>
    </source>
</evidence>
<keyword evidence="8" id="KW-0808">Transferase</keyword>
<feature type="transmembrane region" description="Helical" evidence="12">
    <location>
        <begin position="363"/>
        <end position="386"/>
    </location>
</feature>
<dbReference type="GO" id="GO:0016758">
    <property type="term" value="F:hexosyltransferase activity"/>
    <property type="evidence" value="ECO:0007669"/>
    <property type="project" value="TreeGrafter"/>
</dbReference>
<dbReference type="InterPro" id="IPR050321">
    <property type="entry name" value="Glycosyltr_2/OpgH_subfam"/>
</dbReference>
<dbReference type="InterPro" id="IPR001173">
    <property type="entry name" value="Glyco_trans_2-like"/>
</dbReference>
<dbReference type="SUPFAM" id="SSF53448">
    <property type="entry name" value="Nucleotide-diphospho-sugar transferases"/>
    <property type="match status" value="1"/>
</dbReference>
<evidence type="ECO:0000256" key="9">
    <source>
        <dbReference type="ARBA" id="ARBA00022692"/>
    </source>
</evidence>
<keyword evidence="11 12" id="KW-0472">Membrane</keyword>
<dbReference type="PANTHER" id="PTHR43867">
    <property type="entry name" value="CELLULOSE SYNTHASE CATALYTIC SUBUNIT A [UDP-FORMING]"/>
    <property type="match status" value="1"/>
</dbReference>
<comment type="subcellular location">
    <subcellularLocation>
        <location evidence="1">Cell inner membrane</location>
        <topology evidence="1">Multi-pass membrane protein</topology>
    </subcellularLocation>
</comment>
<proteinExistence type="inferred from homology"/>
<evidence type="ECO:0000256" key="1">
    <source>
        <dbReference type="ARBA" id="ARBA00004429"/>
    </source>
</evidence>
<dbReference type="AlphaFoldDB" id="A0A8J7SUI0"/>
<evidence type="ECO:0000313" key="14">
    <source>
        <dbReference type="EMBL" id="MBL4927646.1"/>
    </source>
</evidence>
<sequence>MPETGGNGLGVTATRAITLIAALAAGIGGFMLFLQFGAADGLDSMDIVRSVLIFASTFWLAWGASTALIGLTTRPPAVPRDTGPLRGTTAILVPVYNEDPLATFVRIAAMEASLKATGLGDHFHFAILSDTRNDQIAQAERLTFLRLLEETQGEGRIFYRRRTQNKGRKAGNIEEFIRQSGAAYEFSIILDADSLIEGETLIEMVRRMQGDPKLGLLQTLPVIIHAHSRFGRAIQFAATFYSPVFCRGLAMMQGKTGPFWGHNAIVRTRAFAESCGLPELSGKPPFGGHVLSHDYVEAALLARNGWTVRVDDDIRGSYEETPENIVDFAKRDRRWCQGNLQHSKIIGAPGLKPWSRFVFFQGILSYIAPVFWLGFILASIAAPLFAPPPDYFPVEDWPFPVLPVSQASKALGLAIGVVGLLFLPKILIFFEALIRGRAKGFGGSGRALVSVLVELVFSSLIAPVLLAFQTRSVFQVLRGADGGWPAQVRGDGSLTFGNAWAASHWITTTGLVLLGATFWLSPVLVPWLLPVGLPMVFAPAIICWSSKASRTPVFLTPVEWQPTAVMKLQHLILCRWQGMETPVENRDQPGQAVTHA</sequence>
<protein>
    <recommendedName>
        <fullName evidence="4">Glucans biosynthesis glucosyltransferase H</fullName>
    </recommendedName>
</protein>
<evidence type="ECO:0000256" key="8">
    <source>
        <dbReference type="ARBA" id="ARBA00022679"/>
    </source>
</evidence>
<dbReference type="Pfam" id="PF13632">
    <property type="entry name" value="Glyco_trans_2_3"/>
    <property type="match status" value="1"/>
</dbReference>
<reference evidence="14" key="1">
    <citation type="submission" date="2021-01" db="EMBL/GenBank/DDBJ databases">
        <title>Genome seq and assembly of Tabrizicola sp. KVB23.</title>
        <authorList>
            <person name="Chhetri G."/>
        </authorList>
    </citation>
    <scope>NUCLEOTIDE SEQUENCE</scope>
    <source>
        <strain evidence="14">KVB23</strain>
    </source>
</reference>
<dbReference type="CDD" id="cd04191">
    <property type="entry name" value="Glucan_BSP_MdoH"/>
    <property type="match status" value="1"/>
</dbReference>
<dbReference type="NCBIfam" id="NF003959">
    <property type="entry name" value="PRK05454.2-2"/>
    <property type="match status" value="1"/>
</dbReference>
<name>A0A8J7SUI0_9RHOB</name>
<feature type="transmembrane region" description="Helical" evidence="12">
    <location>
        <begin position="524"/>
        <end position="544"/>
    </location>
</feature>